<dbReference type="AlphaFoldDB" id="A0A4Q7PI74"/>
<reference evidence="2 3" key="1">
    <citation type="submission" date="2019-02" db="EMBL/GenBank/DDBJ databases">
        <title>Genomic Encyclopedia of Type Strains, Phase IV (KMG-IV): sequencing the most valuable type-strain genomes for metagenomic binning, comparative biology and taxonomic classification.</title>
        <authorList>
            <person name="Goeker M."/>
        </authorList>
    </citation>
    <scope>NUCLEOTIDE SEQUENCE [LARGE SCALE GENOMIC DNA]</scope>
    <source>
        <strain evidence="2 3">DSM 17196</strain>
    </source>
</reference>
<proteinExistence type="predicted"/>
<dbReference type="EMBL" id="SGXE01000001">
    <property type="protein sequence ID" value="RZT00304.1"/>
    <property type="molecule type" value="Genomic_DNA"/>
</dbReference>
<feature type="region of interest" description="Disordered" evidence="1">
    <location>
        <begin position="37"/>
        <end position="56"/>
    </location>
</feature>
<dbReference type="PROSITE" id="PS51257">
    <property type="entry name" value="PROKAR_LIPOPROTEIN"/>
    <property type="match status" value="1"/>
</dbReference>
<feature type="compositionally biased region" description="Acidic residues" evidence="1">
    <location>
        <begin position="37"/>
        <end position="48"/>
    </location>
</feature>
<keyword evidence="3" id="KW-1185">Reference proteome</keyword>
<dbReference type="RefSeq" id="WP_165389017.1">
    <property type="nucleotide sequence ID" value="NZ_SGXE01000001.1"/>
</dbReference>
<dbReference type="Proteomes" id="UP000292262">
    <property type="component" value="Unassembled WGS sequence"/>
</dbReference>
<organism evidence="2 3">
    <name type="scientific">Aquimarina brevivitae</name>
    <dbReference type="NCBI Taxonomy" id="323412"/>
    <lineage>
        <taxon>Bacteria</taxon>
        <taxon>Pseudomonadati</taxon>
        <taxon>Bacteroidota</taxon>
        <taxon>Flavobacteriia</taxon>
        <taxon>Flavobacteriales</taxon>
        <taxon>Flavobacteriaceae</taxon>
        <taxon>Aquimarina</taxon>
    </lineage>
</organism>
<accession>A0A4Q7PI74</accession>
<evidence type="ECO:0000313" key="2">
    <source>
        <dbReference type="EMBL" id="RZT00304.1"/>
    </source>
</evidence>
<gene>
    <name evidence="2" type="ORF">EV197_1540</name>
</gene>
<evidence type="ECO:0000256" key="1">
    <source>
        <dbReference type="SAM" id="MobiDB-lite"/>
    </source>
</evidence>
<name>A0A4Q7PI74_9FLAO</name>
<sequence length="56" mass="6231">MLKKLSFLLVLSIGFIACESESVEEAVLIQNDDQEIENENDNDGEVDIYIDGNKGL</sequence>
<comment type="caution">
    <text evidence="2">The sequence shown here is derived from an EMBL/GenBank/DDBJ whole genome shotgun (WGS) entry which is preliminary data.</text>
</comment>
<evidence type="ECO:0000313" key="3">
    <source>
        <dbReference type="Proteomes" id="UP000292262"/>
    </source>
</evidence>
<protein>
    <submittedName>
        <fullName evidence="2">Uncharacterized protein</fullName>
    </submittedName>
</protein>